<evidence type="ECO:0000256" key="5">
    <source>
        <dbReference type="SAM" id="Phobius"/>
    </source>
</evidence>
<dbReference type="EC" id="3.2.2.6" evidence="1"/>
<dbReference type="GO" id="GO:0061809">
    <property type="term" value="F:NAD+ nucleosidase activity, cyclic ADP-ribose generating"/>
    <property type="evidence" value="ECO:0007669"/>
    <property type="project" value="UniProtKB-EC"/>
</dbReference>
<organism evidence="7 8">
    <name type="scientific">Eucalyptus globulus</name>
    <name type="common">Tasmanian blue gum</name>
    <dbReference type="NCBI Taxonomy" id="34317"/>
    <lineage>
        <taxon>Eukaryota</taxon>
        <taxon>Viridiplantae</taxon>
        <taxon>Streptophyta</taxon>
        <taxon>Embryophyta</taxon>
        <taxon>Tracheophyta</taxon>
        <taxon>Spermatophyta</taxon>
        <taxon>Magnoliopsida</taxon>
        <taxon>eudicotyledons</taxon>
        <taxon>Gunneridae</taxon>
        <taxon>Pentapetalae</taxon>
        <taxon>rosids</taxon>
        <taxon>malvids</taxon>
        <taxon>Myrtales</taxon>
        <taxon>Myrtaceae</taxon>
        <taxon>Myrtoideae</taxon>
        <taxon>Eucalypteae</taxon>
        <taxon>Eucalyptus</taxon>
    </lineage>
</organism>
<feature type="domain" description="TIR" evidence="6">
    <location>
        <begin position="75"/>
        <end position="225"/>
    </location>
</feature>
<evidence type="ECO:0000256" key="1">
    <source>
        <dbReference type="ARBA" id="ARBA00011982"/>
    </source>
</evidence>
<dbReference type="SMART" id="SM00255">
    <property type="entry name" value="TIR"/>
    <property type="match status" value="1"/>
</dbReference>
<dbReference type="PROSITE" id="PS50104">
    <property type="entry name" value="TIR"/>
    <property type="match status" value="1"/>
</dbReference>
<dbReference type="Proteomes" id="UP001634007">
    <property type="component" value="Unassembled WGS sequence"/>
</dbReference>
<dbReference type="SUPFAM" id="SSF52200">
    <property type="entry name" value="Toll/Interleukin receptor TIR domain"/>
    <property type="match status" value="1"/>
</dbReference>
<evidence type="ECO:0000259" key="6">
    <source>
        <dbReference type="PROSITE" id="PS50104"/>
    </source>
</evidence>
<dbReference type="EMBL" id="JBJKBG010000002">
    <property type="protein sequence ID" value="KAL3749984.1"/>
    <property type="molecule type" value="Genomic_DNA"/>
</dbReference>
<comment type="catalytic activity">
    <reaction evidence="4">
        <text>NAD(+) + H2O = ADP-D-ribose + nicotinamide + H(+)</text>
        <dbReference type="Rhea" id="RHEA:16301"/>
        <dbReference type="ChEBI" id="CHEBI:15377"/>
        <dbReference type="ChEBI" id="CHEBI:15378"/>
        <dbReference type="ChEBI" id="CHEBI:17154"/>
        <dbReference type="ChEBI" id="CHEBI:57540"/>
        <dbReference type="ChEBI" id="CHEBI:57967"/>
        <dbReference type="EC" id="3.2.2.6"/>
    </reaction>
    <physiologicalReaction direction="left-to-right" evidence="4">
        <dbReference type="Rhea" id="RHEA:16302"/>
    </physiologicalReaction>
</comment>
<keyword evidence="5" id="KW-1133">Transmembrane helix</keyword>
<evidence type="ECO:0000313" key="7">
    <source>
        <dbReference type="EMBL" id="KAL3749984.1"/>
    </source>
</evidence>
<keyword evidence="5" id="KW-0812">Transmembrane</keyword>
<comment type="caution">
    <text evidence="7">The sequence shown here is derived from an EMBL/GenBank/DDBJ whole genome shotgun (WGS) entry which is preliminary data.</text>
</comment>
<dbReference type="PANTHER" id="PTHR32009:SF39">
    <property type="entry name" value="TIR DOMAIN-CONTAINING PROTEIN"/>
    <property type="match status" value="1"/>
</dbReference>
<dbReference type="AlphaFoldDB" id="A0ABD3LHF6"/>
<keyword evidence="8" id="KW-1185">Reference proteome</keyword>
<proteinExistence type="predicted"/>
<evidence type="ECO:0000256" key="2">
    <source>
        <dbReference type="ARBA" id="ARBA00022801"/>
    </source>
</evidence>
<protein>
    <recommendedName>
        <fullName evidence="1">ADP-ribosyl cyclase/cyclic ADP-ribose hydrolase</fullName>
        <ecNumber evidence="1">3.2.2.6</ecNumber>
    </recommendedName>
</protein>
<keyword evidence="2" id="KW-0378">Hydrolase</keyword>
<name>A0ABD3LHF6_EUCGL</name>
<evidence type="ECO:0000256" key="4">
    <source>
        <dbReference type="ARBA" id="ARBA00047304"/>
    </source>
</evidence>
<reference evidence="7 8" key="1">
    <citation type="submission" date="2024-11" db="EMBL/GenBank/DDBJ databases">
        <title>Chromosome-level genome assembly of Eucalyptus globulus Labill. provides insights into its genome evolution.</title>
        <authorList>
            <person name="Li X."/>
        </authorList>
    </citation>
    <scope>NUCLEOTIDE SEQUENCE [LARGE SCALE GENOMIC DNA]</scope>
    <source>
        <strain evidence="7">CL2024</strain>
        <tissue evidence="7">Fresh tender leaves</tissue>
    </source>
</reference>
<evidence type="ECO:0000256" key="3">
    <source>
        <dbReference type="ARBA" id="ARBA00023027"/>
    </source>
</evidence>
<accession>A0ABD3LHF6</accession>
<sequence>MAFYGERRPLDCSIPHELTCETPCPSLKLYFLIGILSLSALSIALLVYVYVLLSRPSKKREVPAKGTNSRESVGPSYEVFLSFHGRDTRHGFTDFLYRGMVETGILVFRDNESLHVGQKIGDELLQAIQNSKIYIPIFSENYASSHWCLRELAYMVECTSKSNGNKEILPIFFDVEPDDVKLKTNLYSEALLKHQKKFCTEVESWKKALVNVDKIKGWNLQKNER</sequence>
<keyword evidence="5" id="KW-0472">Membrane</keyword>
<feature type="transmembrane region" description="Helical" evidence="5">
    <location>
        <begin position="29"/>
        <end position="53"/>
    </location>
</feature>
<dbReference type="Pfam" id="PF01582">
    <property type="entry name" value="TIR"/>
    <property type="match status" value="1"/>
</dbReference>
<dbReference type="InterPro" id="IPR035897">
    <property type="entry name" value="Toll_tir_struct_dom_sf"/>
</dbReference>
<dbReference type="PANTHER" id="PTHR32009">
    <property type="entry name" value="TMV RESISTANCE PROTEIN N-LIKE"/>
    <property type="match status" value="1"/>
</dbReference>
<gene>
    <name evidence="7" type="ORF">ACJRO7_011026</name>
</gene>
<dbReference type="Gene3D" id="3.40.50.10140">
    <property type="entry name" value="Toll/interleukin-1 receptor homology (TIR) domain"/>
    <property type="match status" value="1"/>
</dbReference>
<keyword evidence="3" id="KW-0520">NAD</keyword>
<dbReference type="InterPro" id="IPR000157">
    <property type="entry name" value="TIR_dom"/>
</dbReference>
<evidence type="ECO:0000313" key="8">
    <source>
        <dbReference type="Proteomes" id="UP001634007"/>
    </source>
</evidence>